<dbReference type="AlphaFoldDB" id="A0A4P9YWZ4"/>
<organism evidence="2 3">
    <name type="scientific">Syncephalis pseudoplumigaleata</name>
    <dbReference type="NCBI Taxonomy" id="1712513"/>
    <lineage>
        <taxon>Eukaryota</taxon>
        <taxon>Fungi</taxon>
        <taxon>Fungi incertae sedis</taxon>
        <taxon>Zoopagomycota</taxon>
        <taxon>Zoopagomycotina</taxon>
        <taxon>Zoopagomycetes</taxon>
        <taxon>Zoopagales</taxon>
        <taxon>Piptocephalidaceae</taxon>
        <taxon>Syncephalis</taxon>
    </lineage>
</organism>
<evidence type="ECO:0000256" key="1">
    <source>
        <dbReference type="SAM" id="MobiDB-lite"/>
    </source>
</evidence>
<proteinExistence type="predicted"/>
<dbReference type="GO" id="GO:0003676">
    <property type="term" value="F:nucleic acid binding"/>
    <property type="evidence" value="ECO:0007669"/>
    <property type="project" value="InterPro"/>
</dbReference>
<accession>A0A4P9YWZ4</accession>
<feature type="region of interest" description="Disordered" evidence="1">
    <location>
        <begin position="59"/>
        <end position="113"/>
    </location>
</feature>
<dbReference type="EMBL" id="KZ990254">
    <property type="protein sequence ID" value="RKP24385.1"/>
    <property type="molecule type" value="Genomic_DNA"/>
</dbReference>
<feature type="compositionally biased region" description="Basic and acidic residues" evidence="1">
    <location>
        <begin position="91"/>
        <end position="103"/>
    </location>
</feature>
<dbReference type="SUPFAM" id="SSF82708">
    <property type="entry name" value="R3H domain"/>
    <property type="match status" value="1"/>
</dbReference>
<evidence type="ECO:0000313" key="2">
    <source>
        <dbReference type="EMBL" id="RKP24385.1"/>
    </source>
</evidence>
<reference evidence="3" key="1">
    <citation type="journal article" date="2018" name="Nat. Microbiol.">
        <title>Leveraging single-cell genomics to expand the fungal tree of life.</title>
        <authorList>
            <person name="Ahrendt S.R."/>
            <person name="Quandt C.A."/>
            <person name="Ciobanu D."/>
            <person name="Clum A."/>
            <person name="Salamov A."/>
            <person name="Andreopoulos B."/>
            <person name="Cheng J.F."/>
            <person name="Woyke T."/>
            <person name="Pelin A."/>
            <person name="Henrissat B."/>
            <person name="Reynolds N.K."/>
            <person name="Benny G.L."/>
            <person name="Smith M.E."/>
            <person name="James T.Y."/>
            <person name="Grigoriev I.V."/>
        </authorList>
    </citation>
    <scope>NUCLEOTIDE SEQUENCE [LARGE SCALE GENOMIC DNA]</scope>
    <source>
        <strain evidence="3">Benny S71-1</strain>
    </source>
</reference>
<evidence type="ECO:0008006" key="4">
    <source>
        <dbReference type="Google" id="ProtNLM"/>
    </source>
</evidence>
<protein>
    <recommendedName>
        <fullName evidence="4">R3H-associated N-terminal domain-containing protein</fullName>
    </recommendedName>
</protein>
<name>A0A4P9YWZ4_9FUNG</name>
<dbReference type="PANTHER" id="PTHR32019:SF2">
    <property type="entry name" value="R3H DOMAIN-CONTAINING PROTEIN 4"/>
    <property type="match status" value="1"/>
</dbReference>
<gene>
    <name evidence="2" type="ORF">SYNPS1DRAFT_29847</name>
</gene>
<keyword evidence="3" id="KW-1185">Reference proteome</keyword>
<dbReference type="InterPro" id="IPR039629">
    <property type="entry name" value="R3HDM4"/>
</dbReference>
<evidence type="ECO:0000313" key="3">
    <source>
        <dbReference type="Proteomes" id="UP000278143"/>
    </source>
</evidence>
<dbReference type="InterPro" id="IPR036867">
    <property type="entry name" value="R3H_dom_sf"/>
</dbReference>
<sequence length="339" mass="38105">MAITPLSTPAAASPDVDSRAAAATMAQALSLDYGPTTPAHGMTVRLMTFHGHQHPAYMASGSQRQAANERRDPSTAATTKEKARRQTWKPAPHDGPTRREHPGKPGSRRRQRYDNSHFVGHPWAILSPEDLPAPGYPHDAPGFHFTEHAQLAMTAPDASPIHGRYEPRSRPAARHGLTPGDRALRQAVRRRQVPRGLVRRVEATIRRFLSGEDTRSEAWMLLEEEDVAEQREEQEGVVSDVDESMVLVCEADVREQWAEEHEEEPLTVTSKRRLVWRGSDGLSRLVVHSVCRHYRLHSYSKDARDGARLTYIERRPETTMPVGTTSFYDALFASTIEHR</sequence>
<dbReference type="OrthoDB" id="10256743at2759"/>
<dbReference type="Proteomes" id="UP000278143">
    <property type="component" value="Unassembled WGS sequence"/>
</dbReference>
<dbReference type="PANTHER" id="PTHR32019">
    <property type="entry name" value="R3H DOMAIN-CONTAINING PROTEIN 4"/>
    <property type="match status" value="1"/>
</dbReference>